<dbReference type="EMBL" id="CM047738">
    <property type="protein sequence ID" value="KAJ0046020.1"/>
    <property type="molecule type" value="Genomic_DNA"/>
</dbReference>
<evidence type="ECO:0000313" key="1">
    <source>
        <dbReference type="EMBL" id="KAJ0046020.1"/>
    </source>
</evidence>
<gene>
    <name evidence="1" type="ORF">Pint_05483</name>
</gene>
<dbReference type="Proteomes" id="UP001163603">
    <property type="component" value="Chromosome 3"/>
</dbReference>
<reference evidence="2" key="1">
    <citation type="journal article" date="2023" name="G3 (Bethesda)">
        <title>Genome assembly and association tests identify interacting loci associated with vigor, precocity, and sex in interspecific pistachio rootstocks.</title>
        <authorList>
            <person name="Palmer W."/>
            <person name="Jacygrad E."/>
            <person name="Sagayaradj S."/>
            <person name="Cavanaugh K."/>
            <person name="Han R."/>
            <person name="Bertier L."/>
            <person name="Beede B."/>
            <person name="Kafkas S."/>
            <person name="Golino D."/>
            <person name="Preece J."/>
            <person name="Michelmore R."/>
        </authorList>
    </citation>
    <scope>NUCLEOTIDE SEQUENCE [LARGE SCALE GENOMIC DNA]</scope>
</reference>
<evidence type="ECO:0000313" key="2">
    <source>
        <dbReference type="Proteomes" id="UP001163603"/>
    </source>
</evidence>
<accession>A0ACC0Z4C5</accession>
<sequence length="453" mass="50211">MATKSGVSTIFPHFKKFVETRFQTKIKNLYSDNGGEFIALKSFLLTNGIGHYTTAPHTPQQNGVSGRRHRHLVETGLTLLHDASLPLSYWPHAFQTASYLINRQPTPLLQNISPFEALFGQKPNYLKLRKFGCLCYPLTRPYNTYKMQPKSSPCVFLGYSQVQSAYKCLDLKTQKIYTSRHVIFDEPNTPTVSSSNSKTHALPTLNTSLFFDAHVTPVSLSMLSALLPSSTTPEGVAAIDAVSSGSLLNSSSSSLQISSKNLNYNSLNLNSSSPSSSPHPCVNDSNPLVPHPSSVSQSLGQVETFQNMTSQNPYPPPVQRLHQMTTRSMNKIFKPKQLNSVSKHPLPESIEPTCVSQALSQPQWRDAMSNELTALMKHATWDLVLPPLNCNPVGCKWVFRVKRKSDGSVDRFKACLVAKGYNQRPELDYKETFSPVVKPATIRTILSIVVLNG</sequence>
<organism evidence="1 2">
    <name type="scientific">Pistacia integerrima</name>
    <dbReference type="NCBI Taxonomy" id="434235"/>
    <lineage>
        <taxon>Eukaryota</taxon>
        <taxon>Viridiplantae</taxon>
        <taxon>Streptophyta</taxon>
        <taxon>Embryophyta</taxon>
        <taxon>Tracheophyta</taxon>
        <taxon>Spermatophyta</taxon>
        <taxon>Magnoliopsida</taxon>
        <taxon>eudicotyledons</taxon>
        <taxon>Gunneridae</taxon>
        <taxon>Pentapetalae</taxon>
        <taxon>rosids</taxon>
        <taxon>malvids</taxon>
        <taxon>Sapindales</taxon>
        <taxon>Anacardiaceae</taxon>
        <taxon>Pistacia</taxon>
    </lineage>
</organism>
<proteinExistence type="predicted"/>
<keyword evidence="2" id="KW-1185">Reference proteome</keyword>
<comment type="caution">
    <text evidence="1">The sequence shown here is derived from an EMBL/GenBank/DDBJ whole genome shotgun (WGS) entry which is preliminary data.</text>
</comment>
<name>A0ACC0Z4C5_9ROSI</name>
<protein>
    <submittedName>
        <fullName evidence="1">Uncharacterized protein</fullName>
    </submittedName>
</protein>